<evidence type="ECO:0000313" key="2">
    <source>
        <dbReference type="EMBL" id="MEX3175473.1"/>
    </source>
</evidence>
<keyword evidence="3" id="KW-1185">Reference proteome</keyword>
<accession>A0ABV3UQD0</accession>
<dbReference type="Proteomes" id="UP001558101">
    <property type="component" value="Unassembled WGS sequence"/>
</dbReference>
<proteinExistence type="predicted"/>
<comment type="caution">
    <text evidence="2">The sequence shown here is derived from an EMBL/GenBank/DDBJ whole genome shotgun (WGS) entry which is preliminary data.</text>
</comment>
<feature type="non-terminal residue" evidence="2">
    <location>
        <position position="138"/>
    </location>
</feature>
<feature type="transmembrane region" description="Helical" evidence="1">
    <location>
        <begin position="40"/>
        <end position="61"/>
    </location>
</feature>
<evidence type="ECO:0000313" key="3">
    <source>
        <dbReference type="Proteomes" id="UP001558101"/>
    </source>
</evidence>
<sequence length="138" mass="14521">PNVGKALASAALSCGTLLICVFLLASERVAVPFTGGTSSAIAYLGYAGIAASALQCGNGLYRVNKPYDGKGDELAQLDSEQWHVATSTILDVIPLASAGAALKESAMTYRAMRRASSRKATEWATSIPRRERKKLTEG</sequence>
<keyword evidence="1" id="KW-0812">Transmembrane</keyword>
<gene>
    <name evidence="2" type="ORF">AB4M04_25815</name>
</gene>
<keyword evidence="1" id="KW-1133">Transmembrane helix</keyword>
<name>A0ABV3UQD0_9GAMM</name>
<evidence type="ECO:0000256" key="1">
    <source>
        <dbReference type="SAM" id="Phobius"/>
    </source>
</evidence>
<organism evidence="2 3">
    <name type="scientific">Serratia quinivorans</name>
    <dbReference type="NCBI Taxonomy" id="137545"/>
    <lineage>
        <taxon>Bacteria</taxon>
        <taxon>Pseudomonadati</taxon>
        <taxon>Pseudomonadota</taxon>
        <taxon>Gammaproteobacteria</taxon>
        <taxon>Enterobacterales</taxon>
        <taxon>Yersiniaceae</taxon>
        <taxon>Serratia</taxon>
    </lineage>
</organism>
<dbReference type="EMBL" id="JBFQXQ010000064">
    <property type="protein sequence ID" value="MEX3175473.1"/>
    <property type="molecule type" value="Genomic_DNA"/>
</dbReference>
<feature type="non-terminal residue" evidence="2">
    <location>
        <position position="1"/>
    </location>
</feature>
<keyword evidence="1" id="KW-0472">Membrane</keyword>
<protein>
    <submittedName>
        <fullName evidence="2">Uncharacterized protein</fullName>
    </submittedName>
</protein>
<reference evidence="2 3" key="1">
    <citation type="submission" date="2024-07" db="EMBL/GenBank/DDBJ databases">
        <title>Genomes of novel Serratia strains from suburban soil.</title>
        <authorList>
            <person name="Markert E.X."/>
            <person name="Severe K."/>
            <person name="Severe L."/>
            <person name="Twing K.I."/>
            <person name="Ward L.M."/>
        </authorList>
    </citation>
    <scope>NUCLEOTIDE SEQUENCE [LARGE SCALE GENOMIC DNA]</scope>
    <source>
        <strain evidence="2 3">3C-UT</strain>
    </source>
</reference>